<dbReference type="GO" id="GO:0016787">
    <property type="term" value="F:hydrolase activity"/>
    <property type="evidence" value="ECO:0007669"/>
    <property type="project" value="UniProtKB-KW"/>
</dbReference>
<evidence type="ECO:0000313" key="4">
    <source>
        <dbReference type="Proteomes" id="UP000694866"/>
    </source>
</evidence>
<dbReference type="GeneID" id="105264743"/>
<name>A0A9R1SZV2_9HYME</name>
<proteinExistence type="predicted"/>
<protein>
    <submittedName>
        <fullName evidence="5">Vanin-like protein 3</fullName>
    </submittedName>
</protein>
<dbReference type="AlphaFoldDB" id="A0A9R1SZV2"/>
<organism evidence="4 5">
    <name type="scientific">Fopius arisanus</name>
    <dbReference type="NCBI Taxonomy" id="64838"/>
    <lineage>
        <taxon>Eukaryota</taxon>
        <taxon>Metazoa</taxon>
        <taxon>Ecdysozoa</taxon>
        <taxon>Arthropoda</taxon>
        <taxon>Hexapoda</taxon>
        <taxon>Insecta</taxon>
        <taxon>Pterygota</taxon>
        <taxon>Neoptera</taxon>
        <taxon>Endopterygota</taxon>
        <taxon>Hymenoptera</taxon>
        <taxon>Apocrita</taxon>
        <taxon>Ichneumonoidea</taxon>
        <taxon>Braconidae</taxon>
        <taxon>Opiinae</taxon>
        <taxon>Fopius</taxon>
    </lineage>
</organism>
<sequence>MNSKMKQEKLCQYDFCCDFTIETSNIDANSKYKLMVVNSQRTFVNYTTIGYQACAIVLCRNESVNTCGLRTKSETVFSLVRITATFVNRNNLMIMPNSVNSSLLPLDWTYNEKIEEDTVHIEAFLTAPAKNVQTLGLFARKFERDVLTHPRVRRNTTVSSAVSIQIWILIFLVVTSVTYLLYKKYRSKSQDQTNGYKIPHKSFQQ</sequence>
<keyword evidence="2" id="KW-0472">Membrane</keyword>
<feature type="transmembrane region" description="Helical" evidence="2">
    <location>
        <begin position="164"/>
        <end position="182"/>
    </location>
</feature>
<evidence type="ECO:0000313" key="5">
    <source>
        <dbReference type="RefSeq" id="XP_011300126.1"/>
    </source>
</evidence>
<dbReference type="KEGG" id="fas:105264743"/>
<dbReference type="PANTHER" id="PTHR10609">
    <property type="entry name" value="BIOTINIDASE-RELATED"/>
    <property type="match status" value="1"/>
</dbReference>
<gene>
    <name evidence="5" type="primary">LOC105264743</name>
</gene>
<dbReference type="PANTHER" id="PTHR10609:SF14">
    <property type="entry name" value="BIOTINIDASE"/>
    <property type="match status" value="1"/>
</dbReference>
<keyword evidence="2" id="KW-0812">Transmembrane</keyword>
<accession>A0A9R1SZV2</accession>
<evidence type="ECO:0000256" key="1">
    <source>
        <dbReference type="ARBA" id="ARBA00022801"/>
    </source>
</evidence>
<dbReference type="InterPro" id="IPR040154">
    <property type="entry name" value="Biotinidase/VNN"/>
</dbReference>
<reference evidence="5" key="1">
    <citation type="submission" date="2025-08" db="UniProtKB">
        <authorList>
            <consortium name="RefSeq"/>
        </authorList>
    </citation>
    <scope>IDENTIFICATION</scope>
    <source>
        <strain evidence="5">USDA-PBARC FA_bdor</strain>
        <tissue evidence="5">Whole organism</tissue>
    </source>
</reference>
<dbReference type="OrthoDB" id="10250282at2759"/>
<evidence type="ECO:0000259" key="3">
    <source>
        <dbReference type="Pfam" id="PF19018"/>
    </source>
</evidence>
<dbReference type="InterPro" id="IPR043957">
    <property type="entry name" value="Vanin_C"/>
</dbReference>
<dbReference type="RefSeq" id="XP_011300126.1">
    <property type="nucleotide sequence ID" value="XM_011301824.1"/>
</dbReference>
<keyword evidence="4" id="KW-1185">Reference proteome</keyword>
<dbReference type="Pfam" id="PF19018">
    <property type="entry name" value="Vanin_C"/>
    <property type="match status" value="1"/>
</dbReference>
<dbReference type="Proteomes" id="UP000694866">
    <property type="component" value="Unplaced"/>
</dbReference>
<keyword evidence="1" id="KW-0378">Hydrolase</keyword>
<keyword evidence="2" id="KW-1133">Transmembrane helix</keyword>
<evidence type="ECO:0000256" key="2">
    <source>
        <dbReference type="SAM" id="Phobius"/>
    </source>
</evidence>
<feature type="domain" description="Vanin C-terminal" evidence="3">
    <location>
        <begin position="2"/>
        <end position="145"/>
    </location>
</feature>